<dbReference type="GO" id="GO:0016787">
    <property type="term" value="F:hydrolase activity"/>
    <property type="evidence" value="ECO:0007669"/>
    <property type="project" value="UniProtKB-KW"/>
</dbReference>
<evidence type="ECO:0000256" key="2">
    <source>
        <dbReference type="ARBA" id="ARBA00022801"/>
    </source>
</evidence>
<dbReference type="Gene3D" id="3.40.350.10">
    <property type="entry name" value="Creatinase/prolidase N-terminal domain"/>
    <property type="match status" value="1"/>
</dbReference>
<dbReference type="PANTHER" id="PTHR46112">
    <property type="entry name" value="AMINOPEPTIDASE"/>
    <property type="match status" value="1"/>
</dbReference>
<dbReference type="Pfam" id="PF01321">
    <property type="entry name" value="Creatinase_N"/>
    <property type="match status" value="1"/>
</dbReference>
<comment type="caution">
    <text evidence="6">The sequence shown here is derived from an EMBL/GenBank/DDBJ whole genome shotgun (WGS) entry which is preliminary data.</text>
</comment>
<dbReference type="AlphaFoldDB" id="A0ABD6A555"/>
<dbReference type="InterPro" id="IPR050659">
    <property type="entry name" value="Peptidase_M24B"/>
</dbReference>
<dbReference type="InterPro" id="IPR029149">
    <property type="entry name" value="Creatin/AminoP/Spt16_N"/>
</dbReference>
<feature type="domain" description="Peptidase M24" evidence="4">
    <location>
        <begin position="151"/>
        <end position="374"/>
    </location>
</feature>
<dbReference type="EMBL" id="JBHTBF010000001">
    <property type="protein sequence ID" value="MFC7315693.1"/>
    <property type="molecule type" value="Genomic_DNA"/>
</dbReference>
<evidence type="ECO:0000313" key="7">
    <source>
        <dbReference type="Proteomes" id="UP001596547"/>
    </source>
</evidence>
<organism evidence="6 7">
    <name type="scientific">Halomarina halobia</name>
    <dbReference type="NCBI Taxonomy" id="3033386"/>
    <lineage>
        <taxon>Archaea</taxon>
        <taxon>Methanobacteriati</taxon>
        <taxon>Methanobacteriota</taxon>
        <taxon>Stenosarchaea group</taxon>
        <taxon>Halobacteria</taxon>
        <taxon>Halobacteriales</taxon>
        <taxon>Natronomonadaceae</taxon>
        <taxon>Halomarina</taxon>
    </lineage>
</organism>
<dbReference type="Pfam" id="PF00557">
    <property type="entry name" value="Peptidase_M24"/>
    <property type="match status" value="1"/>
</dbReference>
<evidence type="ECO:0000256" key="3">
    <source>
        <dbReference type="RuleBase" id="RU000590"/>
    </source>
</evidence>
<keyword evidence="1 3" id="KW-0479">Metal-binding</keyword>
<dbReference type="Proteomes" id="UP001596547">
    <property type="component" value="Unassembled WGS sequence"/>
</dbReference>
<evidence type="ECO:0000259" key="4">
    <source>
        <dbReference type="Pfam" id="PF00557"/>
    </source>
</evidence>
<keyword evidence="2" id="KW-0378">Hydrolase</keyword>
<reference evidence="6 7" key="1">
    <citation type="journal article" date="2019" name="Int. J. Syst. Evol. Microbiol.">
        <title>The Global Catalogue of Microorganisms (GCM) 10K type strain sequencing project: providing services to taxonomists for standard genome sequencing and annotation.</title>
        <authorList>
            <consortium name="The Broad Institute Genomics Platform"/>
            <consortium name="The Broad Institute Genome Sequencing Center for Infectious Disease"/>
            <person name="Wu L."/>
            <person name="Ma J."/>
        </authorList>
    </citation>
    <scope>NUCLEOTIDE SEQUENCE [LARGE SCALE GENOMIC DNA]</scope>
    <source>
        <strain evidence="6 7">PSR21</strain>
    </source>
</reference>
<dbReference type="PROSITE" id="PS00491">
    <property type="entry name" value="PROLINE_PEPTIDASE"/>
    <property type="match status" value="1"/>
</dbReference>
<dbReference type="PANTHER" id="PTHR46112:SF2">
    <property type="entry name" value="XAA-PRO AMINOPEPTIDASE P-RELATED"/>
    <property type="match status" value="1"/>
</dbReference>
<dbReference type="Gene3D" id="3.90.230.10">
    <property type="entry name" value="Creatinase/methionine aminopeptidase superfamily"/>
    <property type="match status" value="1"/>
</dbReference>
<evidence type="ECO:0000259" key="5">
    <source>
        <dbReference type="Pfam" id="PF01321"/>
    </source>
</evidence>
<name>A0ABD6A555_9EURY</name>
<accession>A0ABD6A555</accession>
<keyword evidence="7" id="KW-1185">Reference proteome</keyword>
<evidence type="ECO:0000313" key="6">
    <source>
        <dbReference type="EMBL" id="MFC7315693.1"/>
    </source>
</evidence>
<sequence length="390" mass="42617">MRPDLSKLDDFLDEVGADGYLVYADADESDQRYLSGFAAPDPYVTLYDGDLHLLVSSLEYGRAKREAPTDDVARIADFDYGAKREEYGPHGARDRVLAEFLAERGVSSVAAPARFPLATADGLRDLGVEVAAETDGVVTEIRATKTDEEIEHVRGAQRANEVALARAEELVRESEIDDGVLVHDGEALTSERVRREMEIELLRRGYALDEAIVACGAAAADPHDRGSGPLRPDEPVIVDVFPRDKASKYYADMTRTFVRGEPSGTVREWYDLTERAMEAALDAVEPGATGRDVHDAVCDVYEAAGEPTLRSDPTTETGFIHSTGHGVGLDVHELPRIADVDEELEPGHVITIEPGLYDPDVGGVRIEDLVCVTEDGYENLTSYPKELVVE</sequence>
<comment type="similarity">
    <text evidence="3">Belongs to the peptidase M24B family.</text>
</comment>
<dbReference type="SUPFAM" id="SSF55920">
    <property type="entry name" value="Creatinase/aminopeptidase"/>
    <property type="match status" value="1"/>
</dbReference>
<dbReference type="SUPFAM" id="SSF53092">
    <property type="entry name" value="Creatinase/prolidase N-terminal domain"/>
    <property type="match status" value="1"/>
</dbReference>
<dbReference type="InterPro" id="IPR000994">
    <property type="entry name" value="Pept_M24"/>
</dbReference>
<dbReference type="InterPro" id="IPR001131">
    <property type="entry name" value="Peptidase_M24B_aminopep-P_CS"/>
</dbReference>
<proteinExistence type="inferred from homology"/>
<protein>
    <submittedName>
        <fullName evidence="6">M24 family metallopeptidase</fullName>
    </submittedName>
</protein>
<dbReference type="RefSeq" id="WP_276305094.1">
    <property type="nucleotide sequence ID" value="NZ_CP119992.1"/>
</dbReference>
<dbReference type="InterPro" id="IPR036005">
    <property type="entry name" value="Creatinase/aminopeptidase-like"/>
</dbReference>
<dbReference type="GO" id="GO:0046872">
    <property type="term" value="F:metal ion binding"/>
    <property type="evidence" value="ECO:0007669"/>
    <property type="project" value="UniProtKB-KW"/>
</dbReference>
<dbReference type="InterPro" id="IPR000587">
    <property type="entry name" value="Creatinase_N"/>
</dbReference>
<feature type="domain" description="Creatinase N-terminal" evidence="5">
    <location>
        <begin position="5"/>
        <end position="142"/>
    </location>
</feature>
<dbReference type="GeneID" id="79314664"/>
<evidence type="ECO:0000256" key="1">
    <source>
        <dbReference type="ARBA" id="ARBA00022723"/>
    </source>
</evidence>
<gene>
    <name evidence="6" type="ORF">ACFQPE_02630</name>
</gene>